<proteinExistence type="predicted"/>
<keyword evidence="2" id="KW-1185">Reference proteome</keyword>
<evidence type="ECO:0000313" key="1">
    <source>
        <dbReference type="EMBL" id="GKU87266.1"/>
    </source>
</evidence>
<name>A0AAV5HJ51_9ROSI</name>
<sequence length="42" mass="4908">MAGFEHQVKERAKELKVLFKKGVKIVGDSCKKGWHKVKNIRR</sequence>
<comment type="caution">
    <text evidence="1">The sequence shown here is derived from an EMBL/GenBank/DDBJ whole genome shotgun (WGS) entry which is preliminary data.</text>
</comment>
<dbReference type="EMBL" id="BPVZ01000002">
    <property type="protein sequence ID" value="GKU87266.1"/>
    <property type="molecule type" value="Genomic_DNA"/>
</dbReference>
<organism evidence="1 2">
    <name type="scientific">Rubroshorea leprosula</name>
    <dbReference type="NCBI Taxonomy" id="152421"/>
    <lineage>
        <taxon>Eukaryota</taxon>
        <taxon>Viridiplantae</taxon>
        <taxon>Streptophyta</taxon>
        <taxon>Embryophyta</taxon>
        <taxon>Tracheophyta</taxon>
        <taxon>Spermatophyta</taxon>
        <taxon>Magnoliopsida</taxon>
        <taxon>eudicotyledons</taxon>
        <taxon>Gunneridae</taxon>
        <taxon>Pentapetalae</taxon>
        <taxon>rosids</taxon>
        <taxon>malvids</taxon>
        <taxon>Malvales</taxon>
        <taxon>Dipterocarpaceae</taxon>
        <taxon>Rubroshorea</taxon>
    </lineage>
</organism>
<dbReference type="Proteomes" id="UP001054252">
    <property type="component" value="Unassembled WGS sequence"/>
</dbReference>
<evidence type="ECO:0000313" key="2">
    <source>
        <dbReference type="Proteomes" id="UP001054252"/>
    </source>
</evidence>
<protein>
    <submittedName>
        <fullName evidence="1">Uncharacterized protein</fullName>
    </submittedName>
</protein>
<dbReference type="AlphaFoldDB" id="A0AAV5HJ51"/>
<accession>A0AAV5HJ51</accession>
<reference evidence="1 2" key="1">
    <citation type="journal article" date="2021" name="Commun. Biol.">
        <title>The genome of Shorea leprosula (Dipterocarpaceae) highlights the ecological relevance of drought in aseasonal tropical rainforests.</title>
        <authorList>
            <person name="Ng K.K.S."/>
            <person name="Kobayashi M.J."/>
            <person name="Fawcett J.A."/>
            <person name="Hatakeyama M."/>
            <person name="Paape T."/>
            <person name="Ng C.H."/>
            <person name="Ang C.C."/>
            <person name="Tnah L.H."/>
            <person name="Lee C.T."/>
            <person name="Nishiyama T."/>
            <person name="Sese J."/>
            <person name="O'Brien M.J."/>
            <person name="Copetti D."/>
            <person name="Mohd Noor M.I."/>
            <person name="Ong R.C."/>
            <person name="Putra M."/>
            <person name="Sireger I.Z."/>
            <person name="Indrioko S."/>
            <person name="Kosugi Y."/>
            <person name="Izuno A."/>
            <person name="Isagi Y."/>
            <person name="Lee S.L."/>
            <person name="Shimizu K.K."/>
        </authorList>
    </citation>
    <scope>NUCLEOTIDE SEQUENCE [LARGE SCALE GENOMIC DNA]</scope>
    <source>
        <strain evidence="1">214</strain>
    </source>
</reference>
<gene>
    <name evidence="1" type="ORF">SLEP1_g1696</name>
</gene>